<comment type="caution">
    <text evidence="5">The sequence shown here is derived from an EMBL/GenBank/DDBJ whole genome shotgun (WGS) entry which is preliminary data.</text>
</comment>
<feature type="compositionally biased region" description="Basic and acidic residues" evidence="3">
    <location>
        <begin position="214"/>
        <end position="236"/>
    </location>
</feature>
<keyword evidence="1 2" id="KW-0694">RNA-binding</keyword>
<dbReference type="PANTHER" id="PTHR19965:SF82">
    <property type="entry name" value="THO COMPLEX SUBUNIT 4"/>
    <property type="match status" value="1"/>
</dbReference>
<dbReference type="Gene3D" id="3.30.70.330">
    <property type="match status" value="1"/>
</dbReference>
<dbReference type="InterPro" id="IPR025715">
    <property type="entry name" value="FoP_C"/>
</dbReference>
<gene>
    <name evidence="5" type="primary">Alyref2</name>
    <name evidence="5" type="ORF">LOCC1_G005888</name>
</gene>
<dbReference type="CDD" id="cd12418">
    <property type="entry name" value="RRM_Aly_REF_like"/>
    <property type="match status" value="1"/>
</dbReference>
<dbReference type="AlphaFoldDB" id="A0A8H8UF83"/>
<sequence>MDVDRALDEIVSERHRGGRTRGRRGGRRNDRNDYPRDGIRKSTREDNRNIDSEWVHDKFDDNCRHSLFASSNLSLTNIQPVDNPFEMRDVTLRSDPSTNSIPLSNSYVDLSSDAPSAKLRVENLHYELTEEDLDDLFNRIGPVIKLELLYDRSGRSDGVAYITYESHYDAKKAIREFDGANAKGQPIRLTAVPTGPTGGGRRNPFDSVIAPGRPLEDRISMPKGRSRSDSPMRGHSDVSGPPPTNVDRYVPGQGRRSRSPAPRRRDGRPPGARRERGERRGGRGGRGGENLARDGRPRKTQEELDAEMEDYWGGKENGASADAPAESAAPAVDDVEMVE</sequence>
<dbReference type="SMART" id="SM01218">
    <property type="entry name" value="FoP_duplication"/>
    <property type="match status" value="1"/>
</dbReference>
<dbReference type="EMBL" id="QGMI01000378">
    <property type="protein sequence ID" value="TVY41647.1"/>
    <property type="molecule type" value="Genomic_DNA"/>
</dbReference>
<accession>A0A8H8UF83</accession>
<name>A0A8H8UF83_9HELO</name>
<feature type="compositionally biased region" description="Basic and acidic residues" evidence="3">
    <location>
        <begin position="27"/>
        <end position="45"/>
    </location>
</feature>
<dbReference type="InterPro" id="IPR035979">
    <property type="entry name" value="RBD_domain_sf"/>
</dbReference>
<protein>
    <submittedName>
        <fullName evidence="5">Aly/REF export factor</fullName>
    </submittedName>
</protein>
<feature type="region of interest" description="Disordered" evidence="3">
    <location>
        <begin position="185"/>
        <end position="339"/>
    </location>
</feature>
<feature type="compositionally biased region" description="Basic and acidic residues" evidence="3">
    <location>
        <begin position="1"/>
        <end position="15"/>
    </location>
</feature>
<evidence type="ECO:0000313" key="6">
    <source>
        <dbReference type="Proteomes" id="UP000443090"/>
    </source>
</evidence>
<feature type="compositionally biased region" description="Basic and acidic residues" evidence="3">
    <location>
        <begin position="291"/>
        <end position="302"/>
    </location>
</feature>
<evidence type="ECO:0000256" key="2">
    <source>
        <dbReference type="PROSITE-ProRule" id="PRU00176"/>
    </source>
</evidence>
<dbReference type="Proteomes" id="UP000443090">
    <property type="component" value="Unassembled WGS sequence"/>
</dbReference>
<dbReference type="InterPro" id="IPR000504">
    <property type="entry name" value="RRM_dom"/>
</dbReference>
<feature type="region of interest" description="Disordered" evidence="3">
    <location>
        <begin position="1"/>
        <end position="45"/>
    </location>
</feature>
<dbReference type="GO" id="GO:0003729">
    <property type="term" value="F:mRNA binding"/>
    <property type="evidence" value="ECO:0007669"/>
    <property type="project" value="TreeGrafter"/>
</dbReference>
<dbReference type="InterPro" id="IPR012677">
    <property type="entry name" value="Nucleotide-bd_a/b_plait_sf"/>
</dbReference>
<dbReference type="GO" id="GO:0005634">
    <property type="term" value="C:nucleus"/>
    <property type="evidence" value="ECO:0007669"/>
    <property type="project" value="TreeGrafter"/>
</dbReference>
<organism evidence="5 6">
    <name type="scientific">Lachnellula occidentalis</name>
    <dbReference type="NCBI Taxonomy" id="215460"/>
    <lineage>
        <taxon>Eukaryota</taxon>
        <taxon>Fungi</taxon>
        <taxon>Dikarya</taxon>
        <taxon>Ascomycota</taxon>
        <taxon>Pezizomycotina</taxon>
        <taxon>Leotiomycetes</taxon>
        <taxon>Helotiales</taxon>
        <taxon>Lachnaceae</taxon>
        <taxon>Lachnellula</taxon>
    </lineage>
</organism>
<reference evidence="5 6" key="1">
    <citation type="submission" date="2018-05" db="EMBL/GenBank/DDBJ databases">
        <title>Genome sequencing and assembly of the regulated plant pathogen Lachnellula willkommii and related sister species for the development of diagnostic species identification markers.</title>
        <authorList>
            <person name="Giroux E."/>
            <person name="Bilodeau G."/>
        </authorList>
    </citation>
    <scope>NUCLEOTIDE SEQUENCE [LARGE SCALE GENOMIC DNA]</scope>
    <source>
        <strain evidence="5 6">CBS 160.35</strain>
    </source>
</reference>
<dbReference type="SUPFAM" id="SSF54928">
    <property type="entry name" value="RNA-binding domain, RBD"/>
    <property type="match status" value="1"/>
</dbReference>
<feature type="domain" description="RRM" evidence="4">
    <location>
        <begin position="117"/>
        <end position="194"/>
    </location>
</feature>
<dbReference type="OrthoDB" id="5382468at2759"/>
<dbReference type="InterPro" id="IPR051229">
    <property type="entry name" value="ALYREF_mRNA_export"/>
</dbReference>
<dbReference type="Pfam" id="PF13865">
    <property type="entry name" value="FoP_duplication"/>
    <property type="match status" value="1"/>
</dbReference>
<evidence type="ECO:0000259" key="4">
    <source>
        <dbReference type="PROSITE" id="PS50102"/>
    </source>
</evidence>
<feature type="compositionally biased region" description="Low complexity" evidence="3">
    <location>
        <begin position="319"/>
        <end position="332"/>
    </location>
</feature>
<dbReference type="Pfam" id="PF00076">
    <property type="entry name" value="RRM_1"/>
    <property type="match status" value="1"/>
</dbReference>
<feature type="compositionally biased region" description="Basic residues" evidence="3">
    <location>
        <begin position="16"/>
        <end position="26"/>
    </location>
</feature>
<dbReference type="PROSITE" id="PS50102">
    <property type="entry name" value="RRM"/>
    <property type="match status" value="1"/>
</dbReference>
<dbReference type="SMART" id="SM00360">
    <property type="entry name" value="RRM"/>
    <property type="match status" value="1"/>
</dbReference>
<evidence type="ECO:0000256" key="1">
    <source>
        <dbReference type="ARBA" id="ARBA00022884"/>
    </source>
</evidence>
<proteinExistence type="predicted"/>
<keyword evidence="6" id="KW-1185">Reference proteome</keyword>
<evidence type="ECO:0000313" key="5">
    <source>
        <dbReference type="EMBL" id="TVY41647.1"/>
    </source>
</evidence>
<evidence type="ECO:0000256" key="3">
    <source>
        <dbReference type="SAM" id="MobiDB-lite"/>
    </source>
</evidence>
<dbReference type="PANTHER" id="PTHR19965">
    <property type="entry name" value="RNA AND EXPORT FACTOR BINDING PROTEIN"/>
    <property type="match status" value="1"/>
</dbReference>
<feature type="compositionally biased region" description="Basic and acidic residues" evidence="3">
    <location>
        <begin position="263"/>
        <end position="281"/>
    </location>
</feature>